<evidence type="ECO:0000259" key="1">
    <source>
        <dbReference type="Pfam" id="PF13472"/>
    </source>
</evidence>
<reference evidence="2 3" key="1">
    <citation type="submission" date="2016-10" db="EMBL/GenBank/DDBJ databases">
        <authorList>
            <person name="de Groot N.N."/>
        </authorList>
    </citation>
    <scope>NUCLEOTIDE SEQUENCE [LARGE SCALE GENOMIC DNA]</scope>
    <source>
        <strain evidence="2 3">JCM 19513</strain>
    </source>
</reference>
<organism evidence="2 3">
    <name type="scientific">Atopomonas hussainii</name>
    <dbReference type="NCBI Taxonomy" id="1429083"/>
    <lineage>
        <taxon>Bacteria</taxon>
        <taxon>Pseudomonadati</taxon>
        <taxon>Pseudomonadota</taxon>
        <taxon>Gammaproteobacteria</taxon>
        <taxon>Pseudomonadales</taxon>
        <taxon>Pseudomonadaceae</taxon>
        <taxon>Atopomonas</taxon>
    </lineage>
</organism>
<proteinExistence type="predicted"/>
<accession>A0A1H7IYB8</accession>
<dbReference type="STRING" id="1429083.GCA_001885685_02733"/>
<dbReference type="Proteomes" id="UP000185766">
    <property type="component" value="Unassembled WGS sequence"/>
</dbReference>
<feature type="domain" description="SGNH hydrolase-type esterase" evidence="1">
    <location>
        <begin position="54"/>
        <end position="224"/>
    </location>
</feature>
<dbReference type="Pfam" id="PF13472">
    <property type="entry name" value="Lipase_GDSL_2"/>
    <property type="match status" value="1"/>
</dbReference>
<dbReference type="Gene3D" id="3.40.50.1110">
    <property type="entry name" value="SGNH hydrolase"/>
    <property type="match status" value="1"/>
</dbReference>
<protein>
    <submittedName>
        <fullName evidence="2">Lysophospholipase L1</fullName>
    </submittedName>
</protein>
<dbReference type="InterPro" id="IPR013830">
    <property type="entry name" value="SGNH_hydro"/>
</dbReference>
<evidence type="ECO:0000313" key="2">
    <source>
        <dbReference type="EMBL" id="SEK67398.1"/>
    </source>
</evidence>
<dbReference type="SUPFAM" id="SSF52266">
    <property type="entry name" value="SGNH hydrolase"/>
    <property type="match status" value="1"/>
</dbReference>
<dbReference type="AlphaFoldDB" id="A0A1H7IYB8"/>
<gene>
    <name evidence="2" type="ORF">SAMN05216214_104115</name>
</gene>
<dbReference type="GO" id="GO:0016788">
    <property type="term" value="F:hydrolase activity, acting on ester bonds"/>
    <property type="evidence" value="ECO:0007669"/>
    <property type="project" value="UniProtKB-ARBA"/>
</dbReference>
<name>A0A1H7IYB8_9GAMM</name>
<sequence length="236" mass="25918">MTWLWWSALLASLPIALPQALWTKKTALRLPEAAGPQSGVAGSELSGEPLRLLVLGESPVAGVGVSSQQEAITGQLALALSARMQRPVAWQAIGENGITAREAAERLLPQVQGEFEQICLVFGVNDTTHFSSLKQWQQGMDVLISTLQVRSHQPLWVTAVPPLQHFSALPWLLRELLGWRARLLDQALKRLAARRDARYAKVQVAFVGEYLARDGYHPSALGAQVWAQALVRQLIP</sequence>
<dbReference type="EMBL" id="FOAS01000004">
    <property type="protein sequence ID" value="SEK67398.1"/>
    <property type="molecule type" value="Genomic_DNA"/>
</dbReference>
<dbReference type="CDD" id="cd01836">
    <property type="entry name" value="FeeA_FeeB_like"/>
    <property type="match status" value="1"/>
</dbReference>
<dbReference type="InterPro" id="IPR036514">
    <property type="entry name" value="SGNH_hydro_sf"/>
</dbReference>
<keyword evidence="3" id="KW-1185">Reference proteome</keyword>
<evidence type="ECO:0000313" key="3">
    <source>
        <dbReference type="Proteomes" id="UP000185766"/>
    </source>
</evidence>